<proteinExistence type="inferred from homology"/>
<dbReference type="InterPro" id="IPR029052">
    <property type="entry name" value="Metallo-depent_PP-like"/>
</dbReference>
<feature type="domain" description="Calcineurin-like phosphoesterase" evidence="2">
    <location>
        <begin position="1"/>
        <end position="211"/>
    </location>
</feature>
<dbReference type="InterPro" id="IPR050126">
    <property type="entry name" value="Ap4A_hydrolase"/>
</dbReference>
<reference evidence="3 4" key="1">
    <citation type="journal article" date="2007" name="Int. J. Syst. Evol. Microbiol.">
        <title>Description of Pelomonas aquatica sp. nov. and Pelomonas puraquae sp. nov., isolated from industrial and haemodialysis water.</title>
        <authorList>
            <person name="Gomila M."/>
            <person name="Bowien B."/>
            <person name="Falsen E."/>
            <person name="Moore E.R."/>
            <person name="Lalucat J."/>
        </authorList>
    </citation>
    <scope>NUCLEOTIDE SEQUENCE [LARGE SCALE GENOMIC DNA]</scope>
    <source>
        <strain evidence="3 4">CCUG 52769</strain>
    </source>
</reference>
<dbReference type="RefSeq" id="WP_088481362.1">
    <property type="nucleotide sequence ID" value="NZ_NISI01000001.1"/>
</dbReference>
<comment type="caution">
    <text evidence="3">The sequence shown here is derived from an EMBL/GenBank/DDBJ whole genome shotgun (WGS) entry which is preliminary data.</text>
</comment>
<dbReference type="CDD" id="cd00838">
    <property type="entry name" value="MPP_superfamily"/>
    <property type="match status" value="1"/>
</dbReference>
<dbReference type="AlphaFoldDB" id="A0A254NBM9"/>
<dbReference type="Pfam" id="PF12850">
    <property type="entry name" value="Metallophos_2"/>
    <property type="match status" value="1"/>
</dbReference>
<keyword evidence="4" id="KW-1185">Reference proteome</keyword>
<gene>
    <name evidence="3" type="ORF">CDO81_01325</name>
</gene>
<dbReference type="GO" id="GO:0005737">
    <property type="term" value="C:cytoplasm"/>
    <property type="evidence" value="ECO:0007669"/>
    <property type="project" value="TreeGrafter"/>
</dbReference>
<dbReference type="PANTHER" id="PTHR42850">
    <property type="entry name" value="METALLOPHOSPHOESTERASE"/>
    <property type="match status" value="1"/>
</dbReference>
<evidence type="ECO:0000259" key="2">
    <source>
        <dbReference type="Pfam" id="PF12850"/>
    </source>
</evidence>
<dbReference type="OrthoDB" id="9813918at2"/>
<dbReference type="Gene3D" id="3.60.21.10">
    <property type="match status" value="1"/>
</dbReference>
<comment type="similarity">
    <text evidence="1">Belongs to the metallophosphoesterase superfamily. YfcE family.</text>
</comment>
<sequence>MRWAFITDIHANRQAFEAVLADARTQGATHFALLGDFVGYGADPAWVLDQVMALATEGAIAIQGNHDEAVAHGSTPGMHPDARAVIDWTRAQLDEDHLRFLSRLPLQSLGEPGHCLFVHANAFDPKGWEYVQGRAEAVKSLHAHPARIQVCGHMHDPMLFHLSGTGKAGDFRPVAGVPMPLPTHRQWLVIPGSCGQPRDGNPAACYALLDPSRSELDDARITFQRVAYDVDAACAALRASTLPGAIAERLARRLTLGE</sequence>
<evidence type="ECO:0000313" key="3">
    <source>
        <dbReference type="EMBL" id="OWR05150.1"/>
    </source>
</evidence>
<evidence type="ECO:0000313" key="4">
    <source>
        <dbReference type="Proteomes" id="UP000197446"/>
    </source>
</evidence>
<dbReference type="InterPro" id="IPR011152">
    <property type="entry name" value="Pesterase_MJ0912"/>
</dbReference>
<protein>
    <submittedName>
        <fullName evidence="3">Metallophosphatase family protein</fullName>
    </submittedName>
</protein>
<dbReference type="GO" id="GO:0016791">
    <property type="term" value="F:phosphatase activity"/>
    <property type="evidence" value="ECO:0007669"/>
    <property type="project" value="TreeGrafter"/>
</dbReference>
<name>A0A254NBM9_9BURK</name>
<dbReference type="PANTHER" id="PTHR42850:SF2">
    <property type="entry name" value="BLL5683 PROTEIN"/>
    <property type="match status" value="1"/>
</dbReference>
<dbReference type="SUPFAM" id="SSF56300">
    <property type="entry name" value="Metallo-dependent phosphatases"/>
    <property type="match status" value="1"/>
</dbReference>
<dbReference type="InterPro" id="IPR024654">
    <property type="entry name" value="Calcineurin-like_PHP_lpxH"/>
</dbReference>
<organism evidence="3 4">
    <name type="scientific">Roseateles puraquae</name>
    <dbReference type="NCBI Taxonomy" id="431059"/>
    <lineage>
        <taxon>Bacteria</taxon>
        <taxon>Pseudomonadati</taxon>
        <taxon>Pseudomonadota</taxon>
        <taxon>Betaproteobacteria</taxon>
        <taxon>Burkholderiales</taxon>
        <taxon>Sphaerotilaceae</taxon>
        <taxon>Roseateles</taxon>
    </lineage>
</organism>
<accession>A0A254NBM9</accession>
<dbReference type="PIRSF" id="PIRSF000883">
    <property type="entry name" value="Pesterase_MJ0912"/>
    <property type="match status" value="1"/>
</dbReference>
<dbReference type="Proteomes" id="UP000197446">
    <property type="component" value="Unassembled WGS sequence"/>
</dbReference>
<evidence type="ECO:0000256" key="1">
    <source>
        <dbReference type="ARBA" id="ARBA00008950"/>
    </source>
</evidence>
<dbReference type="EMBL" id="NISI01000001">
    <property type="protein sequence ID" value="OWR05150.1"/>
    <property type="molecule type" value="Genomic_DNA"/>
</dbReference>